<keyword evidence="1" id="KW-1133">Transmembrane helix</keyword>
<keyword evidence="1" id="KW-0472">Membrane</keyword>
<dbReference type="EMBL" id="FWXN01000006">
    <property type="protein sequence ID" value="SMC61918.1"/>
    <property type="molecule type" value="Genomic_DNA"/>
</dbReference>
<organism evidence="2 3">
    <name type="scientific">Janibacter indicus</name>
    <dbReference type="NCBI Taxonomy" id="857417"/>
    <lineage>
        <taxon>Bacteria</taxon>
        <taxon>Bacillati</taxon>
        <taxon>Actinomycetota</taxon>
        <taxon>Actinomycetes</taxon>
        <taxon>Micrococcales</taxon>
        <taxon>Intrasporangiaceae</taxon>
        <taxon>Janibacter</taxon>
    </lineage>
</organism>
<feature type="transmembrane region" description="Helical" evidence="1">
    <location>
        <begin position="18"/>
        <end position="36"/>
    </location>
</feature>
<gene>
    <name evidence="2" type="ORF">SAMN06296429_10649</name>
</gene>
<reference evidence="2 3" key="1">
    <citation type="submission" date="2017-04" db="EMBL/GenBank/DDBJ databases">
        <authorList>
            <person name="Afonso C.L."/>
            <person name="Miller P.J."/>
            <person name="Scott M.A."/>
            <person name="Spackman E."/>
            <person name="Goraichik I."/>
            <person name="Dimitrov K.M."/>
            <person name="Suarez D.L."/>
            <person name="Swayne D.E."/>
        </authorList>
    </citation>
    <scope>NUCLEOTIDE SEQUENCE [LARGE SCALE GENOMIC DNA]</scope>
    <source>
        <strain evidence="2 3">CGMCC 1.12511</strain>
    </source>
</reference>
<accession>A0A1W2ANY3</accession>
<proteinExistence type="predicted"/>
<dbReference type="Proteomes" id="UP000192634">
    <property type="component" value="Unassembled WGS sequence"/>
</dbReference>
<keyword evidence="1" id="KW-0812">Transmembrane</keyword>
<evidence type="ECO:0000313" key="2">
    <source>
        <dbReference type="EMBL" id="SMC61918.1"/>
    </source>
</evidence>
<name>A0A1W2ANY3_9MICO</name>
<dbReference type="AlphaFoldDB" id="A0A1W2ANY3"/>
<protein>
    <submittedName>
        <fullName evidence="2">Uncharacterized protein</fullName>
    </submittedName>
</protein>
<evidence type="ECO:0000256" key="1">
    <source>
        <dbReference type="SAM" id="Phobius"/>
    </source>
</evidence>
<sequence>MDSAPGPRQTRRMGTRTPAIIAVIITMAFGLGFAFFDEVPRWYPVGGGVLVAAAWVAVGMINNRSPRRDP</sequence>
<feature type="transmembrane region" description="Helical" evidence="1">
    <location>
        <begin position="42"/>
        <end position="61"/>
    </location>
</feature>
<evidence type="ECO:0000313" key="3">
    <source>
        <dbReference type="Proteomes" id="UP000192634"/>
    </source>
</evidence>